<dbReference type="EMBL" id="LSMT01001318">
    <property type="protein sequence ID" value="PFX12523.1"/>
    <property type="molecule type" value="Genomic_DNA"/>
</dbReference>
<reference evidence="3" key="1">
    <citation type="journal article" date="2017" name="bioRxiv">
        <title>Comparative analysis of the genomes of Stylophora pistillata and Acropora digitifera provides evidence for extensive differences between species of corals.</title>
        <authorList>
            <person name="Voolstra C.R."/>
            <person name="Li Y."/>
            <person name="Liew Y.J."/>
            <person name="Baumgarten S."/>
            <person name="Zoccola D."/>
            <person name="Flot J.-F."/>
            <person name="Tambutte S."/>
            <person name="Allemand D."/>
            <person name="Aranda M."/>
        </authorList>
    </citation>
    <scope>NUCLEOTIDE SEQUENCE [LARGE SCALE GENOMIC DNA]</scope>
</reference>
<gene>
    <name evidence="2" type="ORF">AWC38_SpisGene23503</name>
</gene>
<name>A0A2B4R6T7_STYPI</name>
<evidence type="ECO:0000313" key="2">
    <source>
        <dbReference type="EMBL" id="PFX12523.1"/>
    </source>
</evidence>
<evidence type="ECO:0000256" key="1">
    <source>
        <dbReference type="SAM" id="MobiDB-lite"/>
    </source>
</evidence>
<dbReference type="AlphaFoldDB" id="A0A2B4R6T7"/>
<accession>A0A2B4R6T7</accession>
<keyword evidence="3" id="KW-1185">Reference proteome</keyword>
<dbReference type="Proteomes" id="UP000225706">
    <property type="component" value="Unassembled WGS sequence"/>
</dbReference>
<organism evidence="2 3">
    <name type="scientific">Stylophora pistillata</name>
    <name type="common">Smooth cauliflower coral</name>
    <dbReference type="NCBI Taxonomy" id="50429"/>
    <lineage>
        <taxon>Eukaryota</taxon>
        <taxon>Metazoa</taxon>
        <taxon>Cnidaria</taxon>
        <taxon>Anthozoa</taxon>
        <taxon>Hexacorallia</taxon>
        <taxon>Scleractinia</taxon>
        <taxon>Astrocoeniina</taxon>
        <taxon>Pocilloporidae</taxon>
        <taxon>Stylophora</taxon>
    </lineage>
</organism>
<protein>
    <submittedName>
        <fullName evidence="2">Uncharacterized protein</fullName>
    </submittedName>
</protein>
<feature type="compositionally biased region" description="Acidic residues" evidence="1">
    <location>
        <begin position="43"/>
        <end position="59"/>
    </location>
</feature>
<feature type="compositionally biased region" description="Basic and acidic residues" evidence="1">
    <location>
        <begin position="80"/>
        <end position="105"/>
    </location>
</feature>
<evidence type="ECO:0000313" key="3">
    <source>
        <dbReference type="Proteomes" id="UP000225706"/>
    </source>
</evidence>
<sequence>MDQGEKKPDTEKLSEEARVSEERVESEDTPDTEELARESEERVESEDTPDTEELTEEELCYPTAGESEEKVDSDETPVPSEKELYEAKKVEQEEKGLEHDMEIADKGNIPYKSVNVHSKQLYSEE</sequence>
<proteinExistence type="predicted"/>
<comment type="caution">
    <text evidence="2">The sequence shown here is derived from an EMBL/GenBank/DDBJ whole genome shotgun (WGS) entry which is preliminary data.</text>
</comment>
<feature type="compositionally biased region" description="Acidic residues" evidence="1">
    <location>
        <begin position="24"/>
        <end position="33"/>
    </location>
</feature>
<feature type="region of interest" description="Disordered" evidence="1">
    <location>
        <begin position="1"/>
        <end position="109"/>
    </location>
</feature>
<feature type="compositionally biased region" description="Basic and acidic residues" evidence="1">
    <location>
        <begin position="1"/>
        <end position="23"/>
    </location>
</feature>